<accession>A0A2V2VWX4</accession>
<sequence>MAAPHPHPLESVVLRNYLGCVCAMPRLQGDPLVRHFVRVSRTTLPYAAAAARRSPLPPGDWEMDRPFTPCELGVAIRDSSPGSVPDPDSMLNELLHRLRSVARGTLRTMIHDSFANGSLPGSWEIGSIFLFPNPWEVPMPPKELQTYHATLCFTKVNRKDDSPPSVSVIAAPPTSIWICTFAFYFGRGGTCYW</sequence>
<dbReference type="AlphaFoldDB" id="A0A2V2VWX4"/>
<name>A0A2V2VWX4_TRYCR</name>
<organism evidence="1 2">
    <name type="scientific">Trypanosoma cruzi</name>
    <dbReference type="NCBI Taxonomy" id="5693"/>
    <lineage>
        <taxon>Eukaryota</taxon>
        <taxon>Discoba</taxon>
        <taxon>Euglenozoa</taxon>
        <taxon>Kinetoplastea</taxon>
        <taxon>Metakinetoplastina</taxon>
        <taxon>Trypanosomatida</taxon>
        <taxon>Trypanosomatidae</taxon>
        <taxon>Trypanosoma</taxon>
        <taxon>Schizotrypanum</taxon>
    </lineage>
</organism>
<dbReference type="EMBL" id="PRFC01000226">
    <property type="protein sequence ID" value="PWU98843.1"/>
    <property type="molecule type" value="Genomic_DNA"/>
</dbReference>
<dbReference type="VEuPathDB" id="TriTrypDB:C4B63_1g758"/>
<gene>
    <name evidence="1" type="ORF">C3747_226g43</name>
</gene>
<dbReference type="VEuPathDB" id="TriTrypDB:ECC02_010687"/>
<dbReference type="VEuPathDB" id="TriTrypDB:Tc_MARK_7663"/>
<evidence type="ECO:0000313" key="1">
    <source>
        <dbReference type="EMBL" id="PWU98843.1"/>
    </source>
</evidence>
<proteinExistence type="predicted"/>
<dbReference type="VEuPathDB" id="TriTrypDB:TcYC6_0037390"/>
<dbReference type="VEuPathDB" id="TriTrypDB:C3747_226g43"/>
<dbReference type="VEuPathDB" id="TriTrypDB:TcBrA4_0068480"/>
<comment type="caution">
    <text evidence="1">The sequence shown here is derived from an EMBL/GenBank/DDBJ whole genome shotgun (WGS) entry which is preliminary data.</text>
</comment>
<dbReference type="Proteomes" id="UP000246078">
    <property type="component" value="Unassembled WGS sequence"/>
</dbReference>
<dbReference type="VEuPathDB" id="TriTrypDB:TcG_09101"/>
<dbReference type="VEuPathDB" id="TriTrypDB:TcCL_NonESM09422"/>
<protein>
    <submittedName>
        <fullName evidence="1">Uncharacterized protein</fullName>
    </submittedName>
</protein>
<dbReference type="VEuPathDB" id="TriTrypDB:TCDM_08266"/>
<reference evidence="1 2" key="1">
    <citation type="journal article" date="2018" name="Microb. Genom.">
        <title>Expanding an expanded genome: long-read sequencing of Trypanosoma cruzi.</title>
        <authorList>
            <person name="Berna L."/>
            <person name="Rodriguez M."/>
            <person name="Chiribao M.L."/>
            <person name="Parodi-Talice A."/>
            <person name="Pita S."/>
            <person name="Rijo G."/>
            <person name="Alvarez-Valin F."/>
            <person name="Robello C."/>
        </authorList>
    </citation>
    <scope>NUCLEOTIDE SEQUENCE [LARGE SCALE GENOMIC DNA]</scope>
    <source>
        <strain evidence="1 2">TCC</strain>
    </source>
</reference>
<dbReference type="VEuPathDB" id="TriTrypDB:TcCLB.508365.80"/>
<evidence type="ECO:0000313" key="2">
    <source>
        <dbReference type="Proteomes" id="UP000246078"/>
    </source>
</evidence>